<dbReference type="EMBL" id="AP035768">
    <property type="protein sequence ID" value="BFO15833.1"/>
    <property type="molecule type" value="Genomic_DNA"/>
</dbReference>
<reference evidence="2" key="1">
    <citation type="submission" date="2024-06" db="EMBL/GenBank/DDBJ databases">
        <authorList>
            <consortium name="consrtm"/>
            <person name="Uemura M."/>
            <person name="Terahara T."/>
        </authorList>
    </citation>
    <scope>NUCLEOTIDE SEQUENCE</scope>
    <source>
        <strain evidence="2">KM77-8</strain>
    </source>
</reference>
<accession>A0AAT9HEW6</accession>
<proteinExistence type="predicted"/>
<sequence length="131" mass="13583">MVPPSSAFAAAEGLQGVTIVEVVAGELDQPRGDLSVVVRPDRLWLDSGSGIAYEGEPDALSLPAAEALARQLAPLRLGGGDDDEPSSPTWTSPNCSVSGTRRRWTSRGPGGRGRPRSVCGFRSVSARTAGP</sequence>
<evidence type="ECO:0000313" key="2">
    <source>
        <dbReference type="EMBL" id="BFO15833.1"/>
    </source>
</evidence>
<gene>
    <name evidence="2" type="ORF">SHKM778_22210</name>
</gene>
<name>A0AAT9HEW6_9ACTN</name>
<feature type="compositionally biased region" description="Polar residues" evidence="1">
    <location>
        <begin position="86"/>
        <end position="95"/>
    </location>
</feature>
<feature type="region of interest" description="Disordered" evidence="1">
    <location>
        <begin position="75"/>
        <end position="131"/>
    </location>
</feature>
<dbReference type="AlphaFoldDB" id="A0AAT9HEW6"/>
<organism evidence="2">
    <name type="scientific">Streptomyces haneummycinicus</name>
    <dbReference type="NCBI Taxonomy" id="3074435"/>
    <lineage>
        <taxon>Bacteria</taxon>
        <taxon>Bacillati</taxon>
        <taxon>Actinomycetota</taxon>
        <taxon>Actinomycetes</taxon>
        <taxon>Kitasatosporales</taxon>
        <taxon>Streptomycetaceae</taxon>
        <taxon>Streptomyces</taxon>
    </lineage>
</organism>
<protein>
    <submittedName>
        <fullName evidence="2">Uncharacterized protein</fullName>
    </submittedName>
</protein>
<reference evidence="2" key="2">
    <citation type="submission" date="2024-07" db="EMBL/GenBank/DDBJ databases">
        <title>Streptomyces haneummycinica sp. nov., a new antibiotic-producing actinobacterium isolated from marine sediment.</title>
        <authorList>
            <person name="Uemura M."/>
            <person name="Hamada M."/>
            <person name="Hirano S."/>
            <person name="Kobayashi K."/>
            <person name="Ohshiro T."/>
            <person name="Kobayashi T."/>
            <person name="Terahara T."/>
        </authorList>
    </citation>
    <scope>NUCLEOTIDE SEQUENCE</scope>
    <source>
        <strain evidence="2">KM77-8</strain>
    </source>
</reference>
<evidence type="ECO:0000256" key="1">
    <source>
        <dbReference type="SAM" id="MobiDB-lite"/>
    </source>
</evidence>